<name>A0A8S5S3A6_9CAUD</name>
<dbReference type="EMBL" id="BK032514">
    <property type="protein sequence ID" value="DAF45454.1"/>
    <property type="molecule type" value="Genomic_DNA"/>
</dbReference>
<proteinExistence type="predicted"/>
<sequence>MQVGDGLIELSQGHIGVFGAVRALRFLVQKVRAAGHEACGCDDGQKQMIYRFHGIGFDWSVVVRK</sequence>
<organism evidence="1">
    <name type="scientific">Siphoviridae sp. ctBLh2</name>
    <dbReference type="NCBI Taxonomy" id="2827803"/>
    <lineage>
        <taxon>Viruses</taxon>
        <taxon>Duplodnaviria</taxon>
        <taxon>Heunggongvirae</taxon>
        <taxon>Uroviricota</taxon>
        <taxon>Caudoviricetes</taxon>
    </lineage>
</organism>
<accession>A0A8S5S3A6</accession>
<reference evidence="1" key="1">
    <citation type="journal article" date="2021" name="Proc. Natl. Acad. Sci. U.S.A.">
        <title>A Catalog of Tens of Thousands of Viruses from Human Metagenomes Reveals Hidden Associations with Chronic Diseases.</title>
        <authorList>
            <person name="Tisza M.J."/>
            <person name="Buck C.B."/>
        </authorList>
    </citation>
    <scope>NUCLEOTIDE SEQUENCE</scope>
    <source>
        <strain evidence="1">CtBLh2</strain>
    </source>
</reference>
<protein>
    <submittedName>
        <fullName evidence="1">Uncharacterized protein</fullName>
    </submittedName>
</protein>
<evidence type="ECO:0000313" key="1">
    <source>
        <dbReference type="EMBL" id="DAF45454.1"/>
    </source>
</evidence>